<name>A0A804P9N2_MAIZE</name>
<evidence type="ECO:0000313" key="2">
    <source>
        <dbReference type="Proteomes" id="UP000007305"/>
    </source>
</evidence>
<dbReference type="Proteomes" id="UP000007305">
    <property type="component" value="Chromosome 5"/>
</dbReference>
<proteinExistence type="predicted"/>
<sequence length="107" mass="11993">MMVCLPEQVNLALGCTIPPPDMRYTILVTSRDYLEVLPESGSVEEGSQTQMVARRRSFHADELSSESRALLRSVVILAPPPAAWRRLEVNHPSLPQRLSLSPRYYSG</sequence>
<keyword evidence="2" id="KW-1185">Reference proteome</keyword>
<reference evidence="1" key="3">
    <citation type="submission" date="2021-05" db="UniProtKB">
        <authorList>
            <consortium name="EnsemblPlants"/>
        </authorList>
    </citation>
    <scope>IDENTIFICATION</scope>
    <source>
        <strain evidence="1">cv. B73</strain>
    </source>
</reference>
<protein>
    <submittedName>
        <fullName evidence="1">Uncharacterized protein</fullName>
    </submittedName>
</protein>
<reference evidence="2" key="1">
    <citation type="journal article" date="2009" name="Science">
        <title>The B73 maize genome: complexity, diversity, and dynamics.</title>
        <authorList>
            <person name="Schnable P.S."/>
            <person name="Ware D."/>
            <person name="Fulton R.S."/>
            <person name="Stein J.C."/>
            <person name="Wei F."/>
            <person name="Pasternak S."/>
            <person name="Liang C."/>
            <person name="Zhang J."/>
            <person name="Fulton L."/>
            <person name="Graves T.A."/>
            <person name="Minx P."/>
            <person name="Reily A.D."/>
            <person name="Courtney L."/>
            <person name="Kruchowski S.S."/>
            <person name="Tomlinson C."/>
            <person name="Strong C."/>
            <person name="Delehaunty K."/>
            <person name="Fronick C."/>
            <person name="Courtney B."/>
            <person name="Rock S.M."/>
            <person name="Belter E."/>
            <person name="Du F."/>
            <person name="Kim K."/>
            <person name="Abbott R.M."/>
            <person name="Cotton M."/>
            <person name="Levy A."/>
            <person name="Marchetto P."/>
            <person name="Ochoa K."/>
            <person name="Jackson S.M."/>
            <person name="Gillam B."/>
            <person name="Chen W."/>
            <person name="Yan L."/>
            <person name="Higginbotham J."/>
            <person name="Cardenas M."/>
            <person name="Waligorski J."/>
            <person name="Applebaum E."/>
            <person name="Phelps L."/>
            <person name="Falcone J."/>
            <person name="Kanchi K."/>
            <person name="Thane T."/>
            <person name="Scimone A."/>
            <person name="Thane N."/>
            <person name="Henke J."/>
            <person name="Wang T."/>
            <person name="Ruppert J."/>
            <person name="Shah N."/>
            <person name="Rotter K."/>
            <person name="Hodges J."/>
            <person name="Ingenthron E."/>
            <person name="Cordes M."/>
            <person name="Kohlberg S."/>
            <person name="Sgro J."/>
            <person name="Delgado B."/>
            <person name="Mead K."/>
            <person name="Chinwalla A."/>
            <person name="Leonard S."/>
            <person name="Crouse K."/>
            <person name="Collura K."/>
            <person name="Kudrna D."/>
            <person name="Currie J."/>
            <person name="He R."/>
            <person name="Angelova A."/>
            <person name="Rajasekar S."/>
            <person name="Mueller T."/>
            <person name="Lomeli R."/>
            <person name="Scara G."/>
            <person name="Ko A."/>
            <person name="Delaney K."/>
            <person name="Wissotski M."/>
            <person name="Lopez G."/>
            <person name="Campos D."/>
            <person name="Braidotti M."/>
            <person name="Ashley E."/>
            <person name="Golser W."/>
            <person name="Kim H."/>
            <person name="Lee S."/>
            <person name="Lin J."/>
            <person name="Dujmic Z."/>
            <person name="Kim W."/>
            <person name="Talag J."/>
            <person name="Zuccolo A."/>
            <person name="Fan C."/>
            <person name="Sebastian A."/>
            <person name="Kramer M."/>
            <person name="Spiegel L."/>
            <person name="Nascimento L."/>
            <person name="Zutavern T."/>
            <person name="Miller B."/>
            <person name="Ambroise C."/>
            <person name="Muller S."/>
            <person name="Spooner W."/>
            <person name="Narechania A."/>
            <person name="Ren L."/>
            <person name="Wei S."/>
            <person name="Kumari S."/>
            <person name="Faga B."/>
            <person name="Levy M.J."/>
            <person name="McMahan L."/>
            <person name="Van Buren P."/>
            <person name="Vaughn M.W."/>
            <person name="Ying K."/>
            <person name="Yeh C.-T."/>
            <person name="Emrich S.J."/>
            <person name="Jia Y."/>
            <person name="Kalyanaraman A."/>
            <person name="Hsia A.-P."/>
            <person name="Barbazuk W.B."/>
            <person name="Baucom R.S."/>
            <person name="Brutnell T.P."/>
            <person name="Carpita N.C."/>
            <person name="Chaparro C."/>
            <person name="Chia J.-M."/>
            <person name="Deragon J.-M."/>
            <person name="Estill J.C."/>
            <person name="Fu Y."/>
            <person name="Jeddeloh J.A."/>
            <person name="Han Y."/>
            <person name="Lee H."/>
            <person name="Li P."/>
            <person name="Lisch D.R."/>
            <person name="Liu S."/>
            <person name="Liu Z."/>
            <person name="Nagel D.H."/>
            <person name="McCann M.C."/>
            <person name="SanMiguel P."/>
            <person name="Myers A.M."/>
            <person name="Nettleton D."/>
            <person name="Nguyen J."/>
            <person name="Penning B.W."/>
            <person name="Ponnala L."/>
            <person name="Schneider K.L."/>
            <person name="Schwartz D.C."/>
            <person name="Sharma A."/>
            <person name="Soderlund C."/>
            <person name="Springer N.M."/>
            <person name="Sun Q."/>
            <person name="Wang H."/>
            <person name="Waterman M."/>
            <person name="Westerman R."/>
            <person name="Wolfgruber T.K."/>
            <person name="Yang L."/>
            <person name="Yu Y."/>
            <person name="Zhang L."/>
            <person name="Zhou S."/>
            <person name="Zhu Q."/>
            <person name="Bennetzen J.L."/>
            <person name="Dawe R.K."/>
            <person name="Jiang J."/>
            <person name="Jiang N."/>
            <person name="Presting G.G."/>
            <person name="Wessler S.R."/>
            <person name="Aluru S."/>
            <person name="Martienssen R.A."/>
            <person name="Clifton S.W."/>
            <person name="McCombie W.R."/>
            <person name="Wing R.A."/>
            <person name="Wilson R.K."/>
        </authorList>
    </citation>
    <scope>NUCLEOTIDE SEQUENCE [LARGE SCALE GENOMIC DNA]</scope>
    <source>
        <strain evidence="2">cv. B73</strain>
    </source>
</reference>
<dbReference type="InParanoid" id="A0A804P9N2"/>
<reference evidence="1" key="2">
    <citation type="submission" date="2019-07" db="EMBL/GenBank/DDBJ databases">
        <authorList>
            <person name="Seetharam A."/>
            <person name="Woodhouse M."/>
            <person name="Cannon E."/>
        </authorList>
    </citation>
    <scope>NUCLEOTIDE SEQUENCE [LARGE SCALE GENOMIC DNA]</scope>
    <source>
        <strain evidence="1">cv. B73</strain>
    </source>
</reference>
<dbReference type="AlphaFoldDB" id="A0A804P9N2"/>
<organism evidence="1 2">
    <name type="scientific">Zea mays</name>
    <name type="common">Maize</name>
    <dbReference type="NCBI Taxonomy" id="4577"/>
    <lineage>
        <taxon>Eukaryota</taxon>
        <taxon>Viridiplantae</taxon>
        <taxon>Streptophyta</taxon>
        <taxon>Embryophyta</taxon>
        <taxon>Tracheophyta</taxon>
        <taxon>Spermatophyta</taxon>
        <taxon>Magnoliopsida</taxon>
        <taxon>Liliopsida</taxon>
        <taxon>Poales</taxon>
        <taxon>Poaceae</taxon>
        <taxon>PACMAD clade</taxon>
        <taxon>Panicoideae</taxon>
        <taxon>Andropogonodae</taxon>
        <taxon>Andropogoneae</taxon>
        <taxon>Tripsacinae</taxon>
        <taxon>Zea</taxon>
    </lineage>
</organism>
<dbReference type="EnsemblPlants" id="Zm00001eb219010_T001">
    <property type="protein sequence ID" value="Zm00001eb219010_P001"/>
    <property type="gene ID" value="Zm00001eb219010"/>
</dbReference>
<accession>A0A804P9N2</accession>
<evidence type="ECO:0000313" key="1">
    <source>
        <dbReference type="EnsemblPlants" id="Zm00001eb219010_P001"/>
    </source>
</evidence>
<dbReference type="Gramene" id="Zm00001eb219010_T001">
    <property type="protein sequence ID" value="Zm00001eb219010_P001"/>
    <property type="gene ID" value="Zm00001eb219010"/>
</dbReference>